<evidence type="ECO:0000259" key="1">
    <source>
        <dbReference type="Pfam" id="PF22671"/>
    </source>
</evidence>
<dbReference type="RefSeq" id="WP_147079357.1">
    <property type="nucleotide sequence ID" value="NZ_VOQR01000001.1"/>
</dbReference>
<sequence>MSFLHGIQITEVAPRSRAITTIATAVIGLVATAPDAAVGAFPLDTAVRVTSIDDAIAKAGATGTLRAALRAIAGQVIAPIVVVRVAPGANATDTTAAIVGTDEAGVKTGMQALLTTPAQLNLHPRILGAPGLESELVTTYAV</sequence>
<evidence type="ECO:0000313" key="2">
    <source>
        <dbReference type="EMBL" id="TXC69778.1"/>
    </source>
</evidence>
<dbReference type="InterPro" id="IPR054564">
    <property type="entry name" value="Gp18_domIII_N"/>
</dbReference>
<dbReference type="AlphaFoldDB" id="A0A5C6UCV0"/>
<dbReference type="EMBL" id="VOQR01000001">
    <property type="protein sequence ID" value="TXC69778.1"/>
    <property type="molecule type" value="Genomic_DNA"/>
</dbReference>
<dbReference type="PANTHER" id="PTHR35861">
    <property type="match status" value="1"/>
</dbReference>
<evidence type="ECO:0000313" key="3">
    <source>
        <dbReference type="Proteomes" id="UP000321250"/>
    </source>
</evidence>
<reference evidence="2 3" key="1">
    <citation type="journal article" date="2013" name="Antonie Van Leeuwenhoek">
        <title>Sphingomonas ginsenosidivorax sp. nov., with the ability to transform ginsenosides.</title>
        <authorList>
            <person name="Jin X.F."/>
            <person name="Kim J.K."/>
            <person name="Liu Q.M."/>
            <person name="Kang M.S."/>
            <person name="He D."/>
            <person name="Jin F.X."/>
            <person name="Kim S.C."/>
            <person name="Im W.T."/>
        </authorList>
    </citation>
    <scope>NUCLEOTIDE SEQUENCE [LARGE SCALE GENOMIC DNA]</scope>
    <source>
        <strain evidence="2 3">KHI67</strain>
    </source>
</reference>
<dbReference type="PANTHER" id="PTHR35861:SF1">
    <property type="entry name" value="PHAGE TAIL SHEATH PROTEIN"/>
    <property type="match status" value="1"/>
</dbReference>
<organism evidence="2 3">
    <name type="scientific">Sphingomonas ginsenosidivorax</name>
    <dbReference type="NCBI Taxonomy" id="862135"/>
    <lineage>
        <taxon>Bacteria</taxon>
        <taxon>Pseudomonadati</taxon>
        <taxon>Pseudomonadota</taxon>
        <taxon>Alphaproteobacteria</taxon>
        <taxon>Sphingomonadales</taxon>
        <taxon>Sphingomonadaceae</taxon>
        <taxon>Sphingomonas</taxon>
    </lineage>
</organism>
<accession>A0A5C6UCV0</accession>
<feature type="domain" description="Tail sheath protein Gp18-like" evidence="1">
    <location>
        <begin position="25"/>
        <end position="85"/>
    </location>
</feature>
<keyword evidence="3" id="KW-1185">Reference proteome</keyword>
<comment type="caution">
    <text evidence="2">The sequence shown here is derived from an EMBL/GenBank/DDBJ whole genome shotgun (WGS) entry which is preliminary data.</text>
</comment>
<proteinExistence type="predicted"/>
<gene>
    <name evidence="2" type="ORF">FSB78_01510</name>
</gene>
<name>A0A5C6UCV0_9SPHN</name>
<protein>
    <recommendedName>
        <fullName evidence="1">Tail sheath protein Gp18-like domain-containing protein</fullName>
    </recommendedName>
</protein>
<dbReference type="InterPro" id="IPR052042">
    <property type="entry name" value="Tail_sheath_structural"/>
</dbReference>
<dbReference type="Proteomes" id="UP000321250">
    <property type="component" value="Unassembled WGS sequence"/>
</dbReference>
<dbReference type="Pfam" id="PF22671">
    <property type="entry name" value="Gp18_domIII_N"/>
    <property type="match status" value="1"/>
</dbReference>